<keyword evidence="2" id="KW-1185">Reference proteome</keyword>
<sequence>MKRCLYPARLLRPSVLSLSRRVFGASLHSGLRIWRPSLGRRQWGRQYSVGSPPPPFDRRLLELYSSSDKRKCPVPWQQRADLEAWVTLLEQYLPPSLRKSSQDADTYNAPTVTATASTPESFAQTIELNILLYYARDLADLDLLAHLGYRLNNWPAVHHLLGRLLDAADTLNSVAVPHRGLSDYSWGRGTGLSLDQLTDKSADSAPQIDSLSDPSQVSEWTTLDALTERPYADDHSSRIMAEVWQSLGSIVLNSADASPNESKSAMSCVFQTLARLHHSGAVADRVYKHVPPTLHQTVFRPPGMHLLSTHIMNVLSDAAWLMHEAEVAARAAAAGEDSPYLPFKMGIRELGPEIWLEFILWCCVEHGHIEEGVWLVNQMKQRTGDLAWKFESWRPLLQRPESVWKTSIDQEESWRHSPVEERTPSLRKRAVPPPFNGLGKRTVSLEVATALLDNVPNQVYRGLGFRGISTRMLLDQASSLNMTMASATTAGDPMPTNMESNRFIVRVIESGGFNQEVDPGAFENLLRITPHAVPPWNLDLETVDEEELELLEPSQIYDESWAMAGLIEYNVRSYSSRGLCGDAINAIEWLQRVIDASKMYRIDEFFSQDKSPDSENVPVLNFSELVSLLPLDTSMPQLSVLTLAQLLDVVTTSRAFSFGEWLLLSDDLDGPPIPQKLYGNQALAPSIIRFATATKNTQLCDLVVQSLSQPLSTNTVRALLNFRMAMGHWDSVVFMLEYLRDFRFKSWGHSNVTALAAEIIRLDHVIQQQQSSEPSEKERHETNLAQAKSILLRILNGEFNEMSREVRPRNQRKFLFMLHRVFLSITGALHDVAADATLQYTPTARSQIPYIPSAAFLPLLSALVDTQGSAAGQRMWQQWCLDIRSPTNRRLHEGGIFRFYSRQERNFANVPHFDPASVQKTQQKATIPNPNTVRVIAQAAVKEHNDFESTRVIESEQNNASSSSQAVSTPSKANPATPILEFCAQQFKSLGLRRRAINREVGGLVHRRSKELRKQRKLRERLEQSELVDPFDQLDLFDQFEQLDQSDQLDLSDQPGQQSKEPEQPEQRKKRKQSAERKQRKKRRQLKQMETPAANTT</sequence>
<dbReference type="EMBL" id="JAOPJF010000044">
    <property type="protein sequence ID" value="KAK1143020.1"/>
    <property type="molecule type" value="Genomic_DNA"/>
</dbReference>
<evidence type="ECO:0000313" key="2">
    <source>
        <dbReference type="Proteomes" id="UP001177260"/>
    </source>
</evidence>
<accession>A0ACC3AZ31</accession>
<dbReference type="Proteomes" id="UP001177260">
    <property type="component" value="Unassembled WGS sequence"/>
</dbReference>
<gene>
    <name evidence="1" type="ORF">N8T08_007084</name>
</gene>
<comment type="caution">
    <text evidence="1">The sequence shown here is derived from an EMBL/GenBank/DDBJ whole genome shotgun (WGS) entry which is preliminary data.</text>
</comment>
<protein>
    <submittedName>
        <fullName evidence="1">Uncharacterized protein</fullName>
    </submittedName>
</protein>
<proteinExistence type="predicted"/>
<name>A0ACC3AZ31_9EURO</name>
<reference evidence="1 2" key="1">
    <citation type="journal article" date="2023" name="ACS Omega">
        <title>Identification of the Neoaspergillic Acid Biosynthesis Gene Cluster by Establishing an In Vitro CRISPR-Ribonucleoprotein Genetic System in Aspergillus melleus.</title>
        <authorList>
            <person name="Yuan B."/>
            <person name="Grau M.F."/>
            <person name="Murata R.M."/>
            <person name="Torok T."/>
            <person name="Venkateswaran K."/>
            <person name="Stajich J.E."/>
            <person name="Wang C.C.C."/>
        </authorList>
    </citation>
    <scope>NUCLEOTIDE SEQUENCE [LARGE SCALE GENOMIC DNA]</scope>
    <source>
        <strain evidence="1 2">IMV 1140</strain>
    </source>
</reference>
<organism evidence="1 2">
    <name type="scientific">Aspergillus melleus</name>
    <dbReference type="NCBI Taxonomy" id="138277"/>
    <lineage>
        <taxon>Eukaryota</taxon>
        <taxon>Fungi</taxon>
        <taxon>Dikarya</taxon>
        <taxon>Ascomycota</taxon>
        <taxon>Pezizomycotina</taxon>
        <taxon>Eurotiomycetes</taxon>
        <taxon>Eurotiomycetidae</taxon>
        <taxon>Eurotiales</taxon>
        <taxon>Aspergillaceae</taxon>
        <taxon>Aspergillus</taxon>
        <taxon>Aspergillus subgen. Circumdati</taxon>
    </lineage>
</organism>
<evidence type="ECO:0000313" key="1">
    <source>
        <dbReference type="EMBL" id="KAK1143020.1"/>
    </source>
</evidence>